<comment type="caution">
    <text evidence="4">The sequence shown here is derived from an EMBL/GenBank/DDBJ whole genome shotgun (WGS) entry which is preliminary data.</text>
</comment>
<keyword evidence="1" id="KW-0051">Antiviral defense</keyword>
<protein>
    <submittedName>
        <fullName evidence="4">Type III-B CRISPR module RAMP protein Cmr6</fullName>
    </submittedName>
</protein>
<dbReference type="Proteomes" id="UP000257002">
    <property type="component" value="Unassembled WGS sequence"/>
</dbReference>
<gene>
    <name evidence="4" type="primary">cmr6</name>
    <name evidence="4" type="ORF">DWQ51_04875</name>
</gene>
<feature type="region of interest" description="Disordered" evidence="2">
    <location>
        <begin position="1"/>
        <end position="68"/>
    </location>
</feature>
<feature type="compositionally biased region" description="Gly residues" evidence="2">
    <location>
        <begin position="36"/>
        <end position="48"/>
    </location>
</feature>
<dbReference type="PANTHER" id="PTHR39965">
    <property type="entry name" value="CRISPR SYSTEM CMR SUBUNIT CMR6"/>
    <property type="match status" value="1"/>
</dbReference>
<organism evidence="4 5">
    <name type="scientific">Microcystis wesenbergii TW10</name>
    <dbReference type="NCBI Taxonomy" id="2060474"/>
    <lineage>
        <taxon>Bacteria</taxon>
        <taxon>Bacillati</taxon>
        <taxon>Cyanobacteriota</taxon>
        <taxon>Cyanophyceae</taxon>
        <taxon>Oscillatoriophycideae</taxon>
        <taxon>Chroococcales</taxon>
        <taxon>Microcystaceae</taxon>
        <taxon>Microcystis</taxon>
    </lineage>
</organism>
<feature type="domain" description="CRISPR type III-associated protein" evidence="3">
    <location>
        <begin position="357"/>
        <end position="481"/>
    </location>
</feature>
<dbReference type="Pfam" id="PF03787">
    <property type="entry name" value="RAMPs"/>
    <property type="match status" value="2"/>
</dbReference>
<dbReference type="InterPro" id="IPR010172">
    <property type="entry name" value="CRISPR-assoc_prot_TM1791"/>
</dbReference>
<reference evidence="4 5" key="1">
    <citation type="submission" date="2017-10" db="EMBL/GenBank/DDBJ databases">
        <title>A large-scale comparative metagenomic study reveals the eutrophication-driven functional interactions in six Microcystis-epibionts communities.</title>
        <authorList>
            <person name="Li Q."/>
            <person name="Lin F."/>
        </authorList>
    </citation>
    <scope>NUCLEOTIDE SEQUENCE [LARGE SCALE GENOMIC DNA]</scope>
    <source>
        <strain evidence="4">TW10</strain>
    </source>
</reference>
<dbReference type="NCBIfam" id="TIGR01894">
    <property type="entry name" value="cas_TM1795_cmr1"/>
    <property type="match status" value="1"/>
</dbReference>
<evidence type="ECO:0000259" key="3">
    <source>
        <dbReference type="Pfam" id="PF03787"/>
    </source>
</evidence>
<dbReference type="InterPro" id="IPR007522">
    <property type="entry name" value="CRISPR-assoc_prot_TM1795"/>
</dbReference>
<proteinExistence type="predicted"/>
<accession>A0A3E0M6F3</accession>
<dbReference type="GO" id="GO:0051607">
    <property type="term" value="P:defense response to virus"/>
    <property type="evidence" value="ECO:0007669"/>
    <property type="project" value="UniProtKB-KW"/>
</dbReference>
<evidence type="ECO:0000313" key="4">
    <source>
        <dbReference type="EMBL" id="REJ55186.1"/>
    </source>
</evidence>
<name>A0A3E0M6F3_9CHRO</name>
<evidence type="ECO:0000256" key="1">
    <source>
        <dbReference type="ARBA" id="ARBA00023118"/>
    </source>
</evidence>
<dbReference type="NCBIfam" id="TIGR01898">
    <property type="entry name" value="cas_TM1791_cmr6"/>
    <property type="match status" value="1"/>
</dbReference>
<sequence length="660" mass="74977">MSHSPLQRPNRPQKPTLKNQAIKPTNNNQPPKKPLSGGGGNNNGGGGNNNPPPPSPWLDPENEPQPDQSASFVEYLRWMRAADYPHKDATKTQILQTAQENANYTQRLEQLHRRTQLLAKDGIAFQVKSTWRIRVGGHRGPESILLPAFDALGMPYIPSSTLRGVARNQAIREIMATNNLEWKDAEKEIAPYFGDIKEKKNKTGKVVFFDAYPLPSKNGGLEMDMANNIWSWKDDSMEYSPNPNPFFSLKEPTFLIGLRLRLASNCQDEKILEKVKQWLKKGLQLGIGSQVNSGYGELKPINDNIHPDNNKNGHDSGFYRLDFELEGQLIHGYQRFTQWQWNDRRNEWQMRSAPVAEVRPTAFKSMMRYWFRVFASGVLPINEVQEIEAKLFGGINPKKYGVQEIEAKLFGSINPKNKKYGYLKVNTTETPSHHNNEQHGSVILSLSTETPTSQINSLKKLYKHLLWFIVNMGGIGQGARRPKYKRSSNPQIRGCTIYINNDEEFWETPNSIQRVQRQFQARLRDFYNSLGQVVGADIDPNNLRTVGQVSQNFWNDVADSNCKILVCKGENSSNKVYALKVLHSPEFNPNGNYNPDLCGKVGRKKEDTKPSPVWIANVGDDHFSCQIVTVFGANLNPRQEFIKQLRSNTSPQNFAQIFPL</sequence>
<dbReference type="InterPro" id="IPR005537">
    <property type="entry name" value="RAMP_III_fam"/>
</dbReference>
<dbReference type="PANTHER" id="PTHR39965:SF1">
    <property type="entry name" value="CRISPR SYSTEM CMR SUBUNIT CMR6"/>
    <property type="match status" value="1"/>
</dbReference>
<feature type="domain" description="CRISPR type III-associated protein" evidence="3">
    <location>
        <begin position="134"/>
        <end position="299"/>
    </location>
</feature>
<evidence type="ECO:0000313" key="5">
    <source>
        <dbReference type="Proteomes" id="UP000257002"/>
    </source>
</evidence>
<dbReference type="AlphaFoldDB" id="A0A3E0M6F3"/>
<dbReference type="EMBL" id="QQWD01000004">
    <property type="protein sequence ID" value="REJ55186.1"/>
    <property type="molecule type" value="Genomic_DNA"/>
</dbReference>
<evidence type="ECO:0000256" key="2">
    <source>
        <dbReference type="SAM" id="MobiDB-lite"/>
    </source>
</evidence>